<dbReference type="InterPro" id="IPR023379">
    <property type="entry name" value="BART_dom"/>
</dbReference>
<dbReference type="PANTHER" id="PTHR15487:SF4">
    <property type="entry name" value="ADP-RIBOSYLATION FACTOR-LIKE PROTEIN 2-BINDING PROTEIN"/>
    <property type="match status" value="1"/>
</dbReference>
<dbReference type="InterPro" id="IPR038849">
    <property type="entry name" value="ARL2BP"/>
</dbReference>
<keyword evidence="10" id="KW-0206">Cytoskeleton</keyword>
<dbReference type="GO" id="GO:0005634">
    <property type="term" value="C:nucleus"/>
    <property type="evidence" value="ECO:0007669"/>
    <property type="project" value="UniProtKB-SubCell"/>
</dbReference>
<evidence type="ECO:0000256" key="9">
    <source>
        <dbReference type="ARBA" id="ARBA00023128"/>
    </source>
</evidence>
<evidence type="ECO:0000259" key="13">
    <source>
        <dbReference type="Pfam" id="PF11527"/>
    </source>
</evidence>
<keyword evidence="8" id="KW-0969">Cilium</keyword>
<evidence type="ECO:0000256" key="5">
    <source>
        <dbReference type="ARBA" id="ARBA00009880"/>
    </source>
</evidence>
<evidence type="ECO:0000256" key="12">
    <source>
        <dbReference type="ARBA" id="ARBA00023273"/>
    </source>
</evidence>
<evidence type="ECO:0000256" key="8">
    <source>
        <dbReference type="ARBA" id="ARBA00023069"/>
    </source>
</evidence>
<evidence type="ECO:0000256" key="7">
    <source>
        <dbReference type="ARBA" id="ARBA00022490"/>
    </source>
</evidence>
<evidence type="ECO:0000256" key="11">
    <source>
        <dbReference type="ARBA" id="ARBA00023242"/>
    </source>
</evidence>
<gene>
    <name evidence="14" type="ORF">LGLO00237_LOCUS8109</name>
</gene>
<evidence type="ECO:0000256" key="1">
    <source>
        <dbReference type="ARBA" id="ARBA00004120"/>
    </source>
</evidence>
<dbReference type="Pfam" id="PF11527">
    <property type="entry name" value="ARL2_Bind_BART"/>
    <property type="match status" value="1"/>
</dbReference>
<organism evidence="14">
    <name type="scientific">Lotharella globosa</name>
    <dbReference type="NCBI Taxonomy" id="91324"/>
    <lineage>
        <taxon>Eukaryota</taxon>
        <taxon>Sar</taxon>
        <taxon>Rhizaria</taxon>
        <taxon>Cercozoa</taxon>
        <taxon>Chlorarachniophyceae</taxon>
        <taxon>Lotharella</taxon>
    </lineage>
</organism>
<name>A0A7S3YMM0_9EUKA</name>
<dbReference type="AlphaFoldDB" id="A0A7S3YMM0"/>
<evidence type="ECO:0000313" key="14">
    <source>
        <dbReference type="EMBL" id="CAE0656358.1"/>
    </source>
</evidence>
<dbReference type="GO" id="GO:0005758">
    <property type="term" value="C:mitochondrial intermembrane space"/>
    <property type="evidence" value="ECO:0007669"/>
    <property type="project" value="UniProtKB-SubCell"/>
</dbReference>
<evidence type="ECO:0000256" key="10">
    <source>
        <dbReference type="ARBA" id="ARBA00023212"/>
    </source>
</evidence>
<reference evidence="14" key="1">
    <citation type="submission" date="2021-01" db="EMBL/GenBank/DDBJ databases">
        <authorList>
            <person name="Corre E."/>
            <person name="Pelletier E."/>
            <person name="Niang G."/>
            <person name="Scheremetjew M."/>
            <person name="Finn R."/>
            <person name="Kale V."/>
            <person name="Holt S."/>
            <person name="Cochrane G."/>
            <person name="Meng A."/>
            <person name="Brown T."/>
            <person name="Cohen L."/>
        </authorList>
    </citation>
    <scope>NUCLEOTIDE SEQUENCE</scope>
    <source>
        <strain evidence="14">CCCM811</strain>
    </source>
</reference>
<comment type="similarity">
    <text evidence="5">Belongs to the ARL2BP family.</text>
</comment>
<proteinExistence type="inferred from homology"/>
<keyword evidence="12" id="KW-0966">Cell projection</keyword>
<accession>A0A7S3YMM0</accession>
<keyword evidence="11" id="KW-0539">Nucleus</keyword>
<sequence length="131" mass="15468">MPDCICANENKENLLFDQTVGALQEILIDPDFTKMQNEFLDKNCDEFEDNKENKLSYTKIFKEYVELVESVLDKQLNDRVNGYSQEKFMEQLKYKNFSKIKKTMLNDHLLATKGTPRGSYRRRLRHVGNYG</sequence>
<comment type="subcellular location">
    <subcellularLocation>
        <location evidence="1">Cytoplasm</location>
        <location evidence="1">Cytoskeleton</location>
        <location evidence="1">Cilium basal body</location>
    </subcellularLocation>
    <subcellularLocation>
        <location evidence="3">Cytoplasm</location>
        <location evidence="3">Cytoskeleton</location>
        <location evidence="3">Microtubule organizing center</location>
        <location evidence="3">Centrosome</location>
    </subcellularLocation>
    <subcellularLocation>
        <location evidence="4">Mitochondrion intermembrane space</location>
    </subcellularLocation>
    <subcellularLocation>
        <location evidence="2">Nucleus</location>
    </subcellularLocation>
</comment>
<feature type="domain" description="BART" evidence="13">
    <location>
        <begin position="16"/>
        <end position="111"/>
    </location>
</feature>
<evidence type="ECO:0000256" key="6">
    <source>
        <dbReference type="ARBA" id="ARBA00014849"/>
    </source>
</evidence>
<protein>
    <recommendedName>
        <fullName evidence="6">ADP-ribosylation factor-like protein 2-binding protein</fullName>
    </recommendedName>
</protein>
<evidence type="ECO:0000256" key="3">
    <source>
        <dbReference type="ARBA" id="ARBA00004300"/>
    </source>
</evidence>
<dbReference type="PANTHER" id="PTHR15487">
    <property type="entry name" value="ADP-RIBOSYLATION FACTOR-LIKE PROTEIN 2-BINDING PROTEIN"/>
    <property type="match status" value="1"/>
</dbReference>
<dbReference type="GO" id="GO:0005813">
    <property type="term" value="C:centrosome"/>
    <property type="evidence" value="ECO:0007669"/>
    <property type="project" value="UniProtKB-SubCell"/>
</dbReference>
<evidence type="ECO:0000256" key="2">
    <source>
        <dbReference type="ARBA" id="ARBA00004123"/>
    </source>
</evidence>
<evidence type="ECO:0000256" key="4">
    <source>
        <dbReference type="ARBA" id="ARBA00004569"/>
    </source>
</evidence>
<dbReference type="Gene3D" id="1.20.1520.10">
    <property type="entry name" value="ADP-ribosylation factor-like 2-binding protein, domain"/>
    <property type="match status" value="1"/>
</dbReference>
<dbReference type="InterPro" id="IPR042541">
    <property type="entry name" value="BART_sf"/>
</dbReference>
<dbReference type="EMBL" id="HBIV01010822">
    <property type="protein sequence ID" value="CAE0656358.1"/>
    <property type="molecule type" value="Transcribed_RNA"/>
</dbReference>
<dbReference type="GO" id="GO:0051457">
    <property type="term" value="P:maintenance of protein location in nucleus"/>
    <property type="evidence" value="ECO:0007669"/>
    <property type="project" value="TreeGrafter"/>
</dbReference>
<keyword evidence="9" id="KW-0496">Mitochondrion</keyword>
<keyword evidence="7" id="KW-0963">Cytoplasm</keyword>